<evidence type="ECO:0000313" key="8">
    <source>
        <dbReference type="EMBL" id="ADI02757.1"/>
    </source>
</evidence>
<feature type="domain" description="MPN" evidence="7">
    <location>
        <begin position="42"/>
        <end position="166"/>
    </location>
</feature>
<dbReference type="InterPro" id="IPR001405">
    <property type="entry name" value="UPF0758"/>
</dbReference>
<evidence type="ECO:0000313" key="9">
    <source>
        <dbReference type="Proteomes" id="UP000000378"/>
    </source>
</evidence>
<comment type="similarity">
    <text evidence="1">Belongs to the UPF0758 family.</text>
</comment>
<keyword evidence="3" id="KW-0479">Metal-binding</keyword>
<evidence type="ECO:0000256" key="3">
    <source>
        <dbReference type="ARBA" id="ARBA00022723"/>
    </source>
</evidence>
<evidence type="ECO:0000256" key="5">
    <source>
        <dbReference type="ARBA" id="ARBA00022833"/>
    </source>
</evidence>
<gene>
    <name evidence="8" type="ordered locus">Slip_2010</name>
</gene>
<dbReference type="KEGG" id="slp:Slip_2010"/>
<dbReference type="PANTHER" id="PTHR30471:SF3">
    <property type="entry name" value="UPF0758 PROTEIN YEES-RELATED"/>
    <property type="match status" value="1"/>
</dbReference>
<sequence>MFEGGELTQKQTRRRRKKQETASYYWVTTRLLRESGPWYSPPITGPDAVVSLVNEHLNLENADREHFVVLYLNSGNQVTAAQVVSIGSLSSTVVHPREVFKTAILTSSMSVIAIHNHPSGDPEPSSEDIAVTKQLVEAGKILGIKVLDHIVIGNKRFWSMRGMKQI</sequence>
<dbReference type="InterPro" id="IPR020891">
    <property type="entry name" value="UPF0758_CS"/>
</dbReference>
<dbReference type="GO" id="GO:0006508">
    <property type="term" value="P:proteolysis"/>
    <property type="evidence" value="ECO:0007669"/>
    <property type="project" value="UniProtKB-KW"/>
</dbReference>
<dbReference type="Proteomes" id="UP000000378">
    <property type="component" value="Chromosome"/>
</dbReference>
<evidence type="ECO:0000256" key="4">
    <source>
        <dbReference type="ARBA" id="ARBA00022801"/>
    </source>
</evidence>
<dbReference type="AlphaFoldDB" id="D7CPX9"/>
<proteinExistence type="inferred from homology"/>
<reference evidence="9" key="1">
    <citation type="journal article" date="2010" name="Stand. Genomic Sci.">
        <title>Complete genome sequence of Syntrophothermus lipocalidus type strain (TGB-C1T).</title>
        <authorList>
            <consortium name="US DOE Joint Genome Institute (JGI-PGF)"/>
            <person name="Djao O."/>
            <person name="Zhang X."/>
            <person name="Lucas S."/>
            <person name="Lapidus A."/>
            <person name="Glavina Del Rio T."/>
            <person name="Nolan M."/>
            <person name="Tice H."/>
            <person name="Cheng J."/>
            <person name="Han C."/>
            <person name="Tapia R."/>
            <person name="Goodwin L."/>
            <person name="Pitluck S."/>
            <person name="Liolios K."/>
            <person name="Ivanova N."/>
            <person name="Mavromatis K."/>
            <person name="Mikhailova N."/>
            <person name="Ovchinnikova G."/>
            <person name="Pati A."/>
            <person name="Brambilla E."/>
            <person name="Chen A."/>
            <person name="Palaniappan K."/>
            <person name="Land M."/>
            <person name="Hauser L."/>
            <person name="Chang Y."/>
            <person name="Jeffries C."/>
            <person name="Rohde M."/>
            <person name="Sikorski J."/>
            <person name="Spring S."/>
            <person name="Goker M."/>
            <person name="Detter J."/>
            <person name="Woyke T."/>
            <person name="Bristow J."/>
            <person name="Eisen J."/>
            <person name="Markowitz V."/>
            <person name="Hugenholtz P."/>
            <person name="Kyrpides N."/>
            <person name="Klenk H."/>
        </authorList>
    </citation>
    <scope>NUCLEOTIDE SEQUENCE [LARGE SCALE GENOMIC DNA]</scope>
    <source>
        <strain evidence="9">DSM 12680 / TGB-C1</strain>
    </source>
</reference>
<dbReference type="EMBL" id="CP002048">
    <property type="protein sequence ID" value="ADI02757.1"/>
    <property type="molecule type" value="Genomic_DNA"/>
</dbReference>
<evidence type="ECO:0000259" key="7">
    <source>
        <dbReference type="PROSITE" id="PS50249"/>
    </source>
</evidence>
<name>D7CPX9_SYNLT</name>
<dbReference type="InterPro" id="IPR037518">
    <property type="entry name" value="MPN"/>
</dbReference>
<dbReference type="Pfam" id="PF04002">
    <property type="entry name" value="RadC"/>
    <property type="match status" value="1"/>
</dbReference>
<keyword evidence="6" id="KW-0482">Metalloprotease</keyword>
<dbReference type="PROSITE" id="PS01302">
    <property type="entry name" value="UPF0758"/>
    <property type="match status" value="1"/>
</dbReference>
<dbReference type="STRING" id="643648.Slip_2010"/>
<dbReference type="Gene3D" id="3.40.140.10">
    <property type="entry name" value="Cytidine Deaminase, domain 2"/>
    <property type="match status" value="1"/>
</dbReference>
<evidence type="ECO:0000256" key="6">
    <source>
        <dbReference type="ARBA" id="ARBA00023049"/>
    </source>
</evidence>
<evidence type="ECO:0000256" key="2">
    <source>
        <dbReference type="ARBA" id="ARBA00022670"/>
    </source>
</evidence>
<dbReference type="GO" id="GO:0008237">
    <property type="term" value="F:metallopeptidase activity"/>
    <property type="evidence" value="ECO:0007669"/>
    <property type="project" value="UniProtKB-KW"/>
</dbReference>
<protein>
    <submittedName>
        <fullName evidence="8">DNA repair protein RadC</fullName>
    </submittedName>
</protein>
<dbReference type="PROSITE" id="PS50249">
    <property type="entry name" value="MPN"/>
    <property type="match status" value="1"/>
</dbReference>
<evidence type="ECO:0000256" key="1">
    <source>
        <dbReference type="ARBA" id="ARBA00010243"/>
    </source>
</evidence>
<keyword evidence="5" id="KW-0862">Zinc</keyword>
<keyword evidence="9" id="KW-1185">Reference proteome</keyword>
<dbReference type="CDD" id="cd08071">
    <property type="entry name" value="MPN_DUF2466"/>
    <property type="match status" value="1"/>
</dbReference>
<dbReference type="InterPro" id="IPR025657">
    <property type="entry name" value="RadC_JAB"/>
</dbReference>
<dbReference type="NCBIfam" id="TIGR00608">
    <property type="entry name" value="radc"/>
    <property type="match status" value="1"/>
</dbReference>
<keyword evidence="4" id="KW-0378">Hydrolase</keyword>
<dbReference type="GO" id="GO:0046872">
    <property type="term" value="F:metal ion binding"/>
    <property type="evidence" value="ECO:0007669"/>
    <property type="project" value="UniProtKB-KW"/>
</dbReference>
<reference evidence="8 9" key="2">
    <citation type="journal article" date="2010" name="Stand. Genomic Sci.">
        <title>Complete genome sequence of Syntrophothermus lipocalidus type strain (TGB-C1).</title>
        <authorList>
            <person name="Djao O.D."/>
            <person name="Zhang X."/>
            <person name="Lucas S."/>
            <person name="Lapidus A."/>
            <person name="Del Rio T.G."/>
            <person name="Nolan M."/>
            <person name="Tice H."/>
            <person name="Cheng J.F."/>
            <person name="Han C."/>
            <person name="Tapia R."/>
            <person name="Goodwin L."/>
            <person name="Pitluck S."/>
            <person name="Liolios K."/>
            <person name="Ivanova N."/>
            <person name="Mavromatis K."/>
            <person name="Mikhailova N."/>
            <person name="Ovchinnikova G."/>
            <person name="Pati A."/>
            <person name="Brambilla E."/>
            <person name="Chen A."/>
            <person name="Palaniappan K."/>
            <person name="Land M."/>
            <person name="Hauser L."/>
            <person name="Chang Y.J."/>
            <person name="Jeffries C.D."/>
            <person name="Rohde M."/>
            <person name="Sikorski J."/>
            <person name="Spring S."/>
            <person name="Goker M."/>
            <person name="Detter J.C."/>
            <person name="Woyke T."/>
            <person name="Bristow J."/>
            <person name="Eisen J.A."/>
            <person name="Markowitz V."/>
            <person name="Hugenholtz P."/>
            <person name="Kyrpides N.C."/>
            <person name="Klenk H.P."/>
        </authorList>
    </citation>
    <scope>NUCLEOTIDE SEQUENCE [LARGE SCALE GENOMIC DNA]</scope>
    <source>
        <strain evidence="9">DSM 12680 / TGB-C1</strain>
    </source>
</reference>
<dbReference type="eggNOG" id="COG2003">
    <property type="taxonomic scope" value="Bacteria"/>
</dbReference>
<keyword evidence="2" id="KW-0645">Protease</keyword>
<dbReference type="PANTHER" id="PTHR30471">
    <property type="entry name" value="DNA REPAIR PROTEIN RADC"/>
    <property type="match status" value="1"/>
</dbReference>
<organism evidence="8 9">
    <name type="scientific">Syntrophothermus lipocalidus (strain DSM 12680 / TGB-C1)</name>
    <dbReference type="NCBI Taxonomy" id="643648"/>
    <lineage>
        <taxon>Bacteria</taxon>
        <taxon>Bacillati</taxon>
        <taxon>Bacillota</taxon>
        <taxon>Clostridia</taxon>
        <taxon>Eubacteriales</taxon>
        <taxon>Syntrophomonadaceae</taxon>
        <taxon>Syntrophothermus</taxon>
    </lineage>
</organism>
<accession>D7CPX9</accession>
<dbReference type="HOGENOM" id="CLU_073529_3_0_9"/>